<evidence type="ECO:0000313" key="2">
    <source>
        <dbReference type="EMBL" id="KAJ8380231.1"/>
    </source>
</evidence>
<name>A0A9Q1JB45_SYNKA</name>
<evidence type="ECO:0000256" key="1">
    <source>
        <dbReference type="SAM" id="MobiDB-lite"/>
    </source>
</evidence>
<sequence length="118" mass="12684">MVANQTPGPGTRTSLAVAYFITCISSSCRRFAPTTCCHDNSLGRGWGLVGSGREKRRVRISKEVAGVAMAMQGQSLQPIAELVAWRGKTSKGGERRATPDRRQAVTRSRRTLAASGGY</sequence>
<keyword evidence="3" id="KW-1185">Reference proteome</keyword>
<proteinExistence type="predicted"/>
<evidence type="ECO:0000313" key="3">
    <source>
        <dbReference type="Proteomes" id="UP001152622"/>
    </source>
</evidence>
<reference evidence="2" key="1">
    <citation type="journal article" date="2023" name="Science">
        <title>Genome structures resolve the early diversification of teleost fishes.</title>
        <authorList>
            <person name="Parey E."/>
            <person name="Louis A."/>
            <person name="Montfort J."/>
            <person name="Bouchez O."/>
            <person name="Roques C."/>
            <person name="Iampietro C."/>
            <person name="Lluch J."/>
            <person name="Castinel A."/>
            <person name="Donnadieu C."/>
            <person name="Desvignes T."/>
            <person name="Floi Bucao C."/>
            <person name="Jouanno E."/>
            <person name="Wen M."/>
            <person name="Mejri S."/>
            <person name="Dirks R."/>
            <person name="Jansen H."/>
            <person name="Henkel C."/>
            <person name="Chen W.J."/>
            <person name="Zahm M."/>
            <person name="Cabau C."/>
            <person name="Klopp C."/>
            <person name="Thompson A.W."/>
            <person name="Robinson-Rechavi M."/>
            <person name="Braasch I."/>
            <person name="Lecointre G."/>
            <person name="Bobe J."/>
            <person name="Postlethwait J.H."/>
            <person name="Berthelot C."/>
            <person name="Roest Crollius H."/>
            <person name="Guiguen Y."/>
        </authorList>
    </citation>
    <scope>NUCLEOTIDE SEQUENCE</scope>
    <source>
        <strain evidence="2">WJC10195</strain>
    </source>
</reference>
<protein>
    <submittedName>
        <fullName evidence="2">Uncharacterized protein</fullName>
    </submittedName>
</protein>
<dbReference type="Proteomes" id="UP001152622">
    <property type="component" value="Chromosome 1"/>
</dbReference>
<dbReference type="AlphaFoldDB" id="A0A9Q1JB45"/>
<feature type="region of interest" description="Disordered" evidence="1">
    <location>
        <begin position="88"/>
        <end position="118"/>
    </location>
</feature>
<organism evidence="2 3">
    <name type="scientific">Synaphobranchus kaupii</name>
    <name type="common">Kaup's arrowtooth eel</name>
    <dbReference type="NCBI Taxonomy" id="118154"/>
    <lineage>
        <taxon>Eukaryota</taxon>
        <taxon>Metazoa</taxon>
        <taxon>Chordata</taxon>
        <taxon>Craniata</taxon>
        <taxon>Vertebrata</taxon>
        <taxon>Euteleostomi</taxon>
        <taxon>Actinopterygii</taxon>
        <taxon>Neopterygii</taxon>
        <taxon>Teleostei</taxon>
        <taxon>Anguilliformes</taxon>
        <taxon>Synaphobranchidae</taxon>
        <taxon>Synaphobranchus</taxon>
    </lineage>
</organism>
<feature type="compositionally biased region" description="Basic and acidic residues" evidence="1">
    <location>
        <begin position="91"/>
        <end position="103"/>
    </location>
</feature>
<gene>
    <name evidence="2" type="ORF">SKAU_G00010090</name>
</gene>
<accession>A0A9Q1JB45</accession>
<dbReference type="EMBL" id="JAINUF010000001">
    <property type="protein sequence ID" value="KAJ8380231.1"/>
    <property type="molecule type" value="Genomic_DNA"/>
</dbReference>
<comment type="caution">
    <text evidence="2">The sequence shown here is derived from an EMBL/GenBank/DDBJ whole genome shotgun (WGS) entry which is preliminary data.</text>
</comment>